<gene>
    <name evidence="2" type="ORF">BD289DRAFT_372661</name>
</gene>
<sequence>PATMAEGDDYDTTYATQGAEAVPVQKDGAAIESGVNAATADSDEQLERDEKDAIDKSNIVEERTRGAKPGGTYREPGDEEGLPAPE</sequence>
<feature type="compositionally biased region" description="Acidic residues" evidence="1">
    <location>
        <begin position="77"/>
        <end position="86"/>
    </location>
</feature>
<name>A0A2T3A234_9PEZI</name>
<organism evidence="2 3">
    <name type="scientific">Coniella lustricola</name>
    <dbReference type="NCBI Taxonomy" id="2025994"/>
    <lineage>
        <taxon>Eukaryota</taxon>
        <taxon>Fungi</taxon>
        <taxon>Dikarya</taxon>
        <taxon>Ascomycota</taxon>
        <taxon>Pezizomycotina</taxon>
        <taxon>Sordariomycetes</taxon>
        <taxon>Sordariomycetidae</taxon>
        <taxon>Diaporthales</taxon>
        <taxon>Schizoparmaceae</taxon>
        <taxon>Coniella</taxon>
    </lineage>
</organism>
<dbReference type="AlphaFoldDB" id="A0A2T3A234"/>
<accession>A0A2T3A234</accession>
<feature type="compositionally biased region" description="Basic and acidic residues" evidence="1">
    <location>
        <begin position="48"/>
        <end position="65"/>
    </location>
</feature>
<reference evidence="2 3" key="1">
    <citation type="journal article" date="2018" name="Mycol. Prog.">
        <title>Coniella lustricola, a new species from submerged detritus.</title>
        <authorList>
            <person name="Raudabaugh D.B."/>
            <person name="Iturriaga T."/>
            <person name="Carver A."/>
            <person name="Mondo S."/>
            <person name="Pangilinan J."/>
            <person name="Lipzen A."/>
            <person name="He G."/>
            <person name="Amirebrahimi M."/>
            <person name="Grigoriev I.V."/>
            <person name="Miller A.N."/>
        </authorList>
    </citation>
    <scope>NUCLEOTIDE SEQUENCE [LARGE SCALE GENOMIC DNA]</scope>
    <source>
        <strain evidence="2 3">B22-T-1</strain>
    </source>
</reference>
<feature type="compositionally biased region" description="Acidic residues" evidence="1">
    <location>
        <begin position="1"/>
        <end position="11"/>
    </location>
</feature>
<dbReference type="EMBL" id="KZ678503">
    <property type="protein sequence ID" value="PSR81432.1"/>
    <property type="molecule type" value="Genomic_DNA"/>
</dbReference>
<dbReference type="Proteomes" id="UP000241462">
    <property type="component" value="Unassembled WGS sequence"/>
</dbReference>
<evidence type="ECO:0000313" key="2">
    <source>
        <dbReference type="EMBL" id="PSR81432.1"/>
    </source>
</evidence>
<evidence type="ECO:0000313" key="3">
    <source>
        <dbReference type="Proteomes" id="UP000241462"/>
    </source>
</evidence>
<feature type="region of interest" description="Disordered" evidence="1">
    <location>
        <begin position="35"/>
        <end position="86"/>
    </location>
</feature>
<keyword evidence="3" id="KW-1185">Reference proteome</keyword>
<dbReference type="OrthoDB" id="4357148at2759"/>
<proteinExistence type="predicted"/>
<feature type="non-terminal residue" evidence="2">
    <location>
        <position position="1"/>
    </location>
</feature>
<protein>
    <recommendedName>
        <fullName evidence="4">Histone chaperone domain-containing protein</fullName>
    </recommendedName>
</protein>
<evidence type="ECO:0000256" key="1">
    <source>
        <dbReference type="SAM" id="MobiDB-lite"/>
    </source>
</evidence>
<feature type="region of interest" description="Disordered" evidence="1">
    <location>
        <begin position="1"/>
        <end position="21"/>
    </location>
</feature>
<evidence type="ECO:0008006" key="4">
    <source>
        <dbReference type="Google" id="ProtNLM"/>
    </source>
</evidence>
<dbReference type="InParanoid" id="A0A2T3A234"/>